<evidence type="ECO:0000313" key="3">
    <source>
        <dbReference type="EMBL" id="GFY23875.1"/>
    </source>
</evidence>
<gene>
    <name evidence="3" type="primary">X975_19738</name>
    <name evidence="3" type="ORF">TNCV_3536691</name>
</gene>
<reference evidence="3" key="1">
    <citation type="submission" date="2020-08" db="EMBL/GenBank/DDBJ databases">
        <title>Multicomponent nature underlies the extraordinary mechanical properties of spider dragline silk.</title>
        <authorList>
            <person name="Kono N."/>
            <person name="Nakamura H."/>
            <person name="Mori M."/>
            <person name="Yoshida Y."/>
            <person name="Ohtoshi R."/>
            <person name="Malay A.D."/>
            <person name="Moran D.A.P."/>
            <person name="Tomita M."/>
            <person name="Numata K."/>
            <person name="Arakawa K."/>
        </authorList>
    </citation>
    <scope>NUCLEOTIDE SEQUENCE</scope>
</reference>
<dbReference type="GO" id="GO:0006313">
    <property type="term" value="P:DNA transposition"/>
    <property type="evidence" value="ECO:0007669"/>
    <property type="project" value="InterPro"/>
</dbReference>
<sequence length="490" mass="56308">MPGKRARRHFSQLSDIERGLIIGMKTAGWSTCRVAGQVDRSECAVRNCWEQWTREGTYVRKTGSGATRNTTRREDRRIVRQALVDPTVTCSRIRADVGVAIVPQTIFRHLVEANLKSKCPFHALSLTPEYRQLRLQWCQARSMWNVTDWQKVVFSDESRLVLGTDDNCVRVWRHPGPFLNGLPGAIFQQDNACPHTARVAHNNIKFTTCISGAFGQVSEFDRGRIVAYRYWGLSFRQIGSRVGRNQTTVKRICDRWIQEGMTDRRGRSQPLQCTTSREDRKIMRMALSGLSARRQLLGLPFTQNHRHQWCDERRMWVAEWNEVVCIGESRICLQHHDGRIRVWRNRGERMLNSCIMHRHTGPVPGIMVWNCIGYHSRNLLVRITATAIFQQDNARLHVACIVQRVFVNHQIELHPWPASSLDLLPIENMRSMVAQRLTPITSPAATPDQLWQPVVASLSDVPQEHIQSPFESMPRRMVAVISNKGGYSGY</sequence>
<dbReference type="Pfam" id="PF01498">
    <property type="entry name" value="HTH_Tnp_Tc3_2"/>
    <property type="match status" value="1"/>
</dbReference>
<keyword evidence="4" id="KW-1185">Reference proteome</keyword>
<name>A0A8X6VWV7_TRICX</name>
<accession>A0A8X6VWV7</accession>
<dbReference type="InterPro" id="IPR009057">
    <property type="entry name" value="Homeodomain-like_sf"/>
</dbReference>
<proteinExistence type="predicted"/>
<dbReference type="InterPro" id="IPR002492">
    <property type="entry name" value="Transposase_Tc1-like"/>
</dbReference>
<dbReference type="EMBL" id="BMAU01021367">
    <property type="protein sequence ID" value="GFY23875.1"/>
    <property type="molecule type" value="Genomic_DNA"/>
</dbReference>
<protein>
    <submittedName>
        <fullName evidence="3">Transposable element Tcb1 transposase</fullName>
    </submittedName>
</protein>
<organism evidence="3 4">
    <name type="scientific">Trichonephila clavipes</name>
    <name type="common">Golden silk orbweaver</name>
    <name type="synonym">Nephila clavipes</name>
    <dbReference type="NCBI Taxonomy" id="2585209"/>
    <lineage>
        <taxon>Eukaryota</taxon>
        <taxon>Metazoa</taxon>
        <taxon>Ecdysozoa</taxon>
        <taxon>Arthropoda</taxon>
        <taxon>Chelicerata</taxon>
        <taxon>Arachnida</taxon>
        <taxon>Araneae</taxon>
        <taxon>Araneomorphae</taxon>
        <taxon>Entelegynae</taxon>
        <taxon>Araneoidea</taxon>
        <taxon>Nephilidae</taxon>
        <taxon>Trichonephila</taxon>
    </lineage>
</organism>
<dbReference type="SUPFAM" id="SSF46689">
    <property type="entry name" value="Homeodomain-like"/>
    <property type="match status" value="1"/>
</dbReference>
<evidence type="ECO:0000313" key="4">
    <source>
        <dbReference type="Proteomes" id="UP000887159"/>
    </source>
</evidence>
<feature type="domain" description="Transposase Tc1-like" evidence="2">
    <location>
        <begin position="75"/>
        <end position="140"/>
    </location>
</feature>
<dbReference type="GO" id="GO:0003677">
    <property type="term" value="F:DNA binding"/>
    <property type="evidence" value="ECO:0007669"/>
    <property type="project" value="InterPro"/>
</dbReference>
<dbReference type="Gene3D" id="1.10.10.60">
    <property type="entry name" value="Homeodomain-like"/>
    <property type="match status" value="1"/>
</dbReference>
<evidence type="ECO:0000259" key="2">
    <source>
        <dbReference type="Pfam" id="PF01498"/>
    </source>
</evidence>
<dbReference type="Proteomes" id="UP000887159">
    <property type="component" value="Unassembled WGS sequence"/>
</dbReference>
<dbReference type="Gene3D" id="3.30.420.10">
    <property type="entry name" value="Ribonuclease H-like superfamily/Ribonuclease H"/>
    <property type="match status" value="3"/>
</dbReference>
<dbReference type="InterPro" id="IPR036397">
    <property type="entry name" value="RNaseH_sf"/>
</dbReference>
<comment type="subcellular location">
    <subcellularLocation>
        <location evidence="1">Nucleus</location>
    </subcellularLocation>
</comment>
<evidence type="ECO:0000256" key="1">
    <source>
        <dbReference type="ARBA" id="ARBA00004123"/>
    </source>
</evidence>
<comment type="caution">
    <text evidence="3">The sequence shown here is derived from an EMBL/GenBank/DDBJ whole genome shotgun (WGS) entry which is preliminary data.</text>
</comment>
<dbReference type="AlphaFoldDB" id="A0A8X6VWV7"/>
<dbReference type="GO" id="GO:0015074">
    <property type="term" value="P:DNA integration"/>
    <property type="evidence" value="ECO:0007669"/>
    <property type="project" value="InterPro"/>
</dbReference>
<dbReference type="GO" id="GO:0005634">
    <property type="term" value="C:nucleus"/>
    <property type="evidence" value="ECO:0007669"/>
    <property type="project" value="UniProtKB-SubCell"/>
</dbReference>